<dbReference type="Proteomes" id="UP000229816">
    <property type="component" value="Unassembled WGS sequence"/>
</dbReference>
<dbReference type="Pfam" id="PF18901">
    <property type="entry name" value="DUF5657"/>
    <property type="match status" value="1"/>
</dbReference>
<organism evidence="2 3">
    <name type="scientific">Candidatus Shapirobacteria bacterium CG_4_9_14_0_2_um_filter_39_11</name>
    <dbReference type="NCBI Taxonomy" id="1974478"/>
    <lineage>
        <taxon>Bacteria</taxon>
        <taxon>Candidatus Shapironibacteriota</taxon>
    </lineage>
</organism>
<proteinExistence type="predicted"/>
<protein>
    <recommendedName>
        <fullName evidence="4">DUF4282 domain-containing protein</fullName>
    </recommendedName>
</protein>
<evidence type="ECO:0008006" key="4">
    <source>
        <dbReference type="Google" id="ProtNLM"/>
    </source>
</evidence>
<feature type="transmembrane region" description="Helical" evidence="1">
    <location>
        <begin position="20"/>
        <end position="43"/>
    </location>
</feature>
<keyword evidence="1" id="KW-0812">Transmembrane</keyword>
<keyword evidence="1" id="KW-1133">Transmembrane helix</keyword>
<comment type="caution">
    <text evidence="2">The sequence shown here is derived from an EMBL/GenBank/DDBJ whole genome shotgun (WGS) entry which is preliminary data.</text>
</comment>
<dbReference type="AlphaFoldDB" id="A0A2M8ERX0"/>
<name>A0A2M8ERX0_9BACT</name>
<reference evidence="3" key="1">
    <citation type="submission" date="2017-09" db="EMBL/GenBank/DDBJ databases">
        <title>Depth-based differentiation of microbial function through sediment-hosted aquifers and enrichment of novel symbionts in the deep terrestrial subsurface.</title>
        <authorList>
            <person name="Probst A.J."/>
            <person name="Ladd B."/>
            <person name="Jarett J.K."/>
            <person name="Geller-Mcgrath D.E."/>
            <person name="Sieber C.M.K."/>
            <person name="Emerson J.B."/>
            <person name="Anantharaman K."/>
            <person name="Thomas B.C."/>
            <person name="Malmstrom R."/>
            <person name="Stieglmeier M."/>
            <person name="Klingl A."/>
            <person name="Woyke T."/>
            <person name="Ryan C.M."/>
            <person name="Banfield J.F."/>
        </authorList>
    </citation>
    <scope>NUCLEOTIDE SEQUENCE [LARGE SCALE GENOMIC DNA]</scope>
</reference>
<evidence type="ECO:0000256" key="1">
    <source>
        <dbReference type="SAM" id="Phobius"/>
    </source>
</evidence>
<dbReference type="EMBL" id="PFSF01000071">
    <property type="protein sequence ID" value="PJC27868.1"/>
    <property type="molecule type" value="Genomic_DNA"/>
</dbReference>
<keyword evidence="1" id="KW-0472">Membrane</keyword>
<sequence length="83" mass="9432">MTPFERFIQFLVNFIPALTVWFLIKILFLIGLAIYIAFAVIVIRQVDLMTQALDGGFNFPLKLVSRIHLLVAIAVFLLALIIL</sequence>
<evidence type="ECO:0000313" key="3">
    <source>
        <dbReference type="Proteomes" id="UP000229816"/>
    </source>
</evidence>
<accession>A0A2M8ERX0</accession>
<dbReference type="InterPro" id="IPR043716">
    <property type="entry name" value="DUF5657"/>
</dbReference>
<feature type="transmembrane region" description="Helical" evidence="1">
    <location>
        <begin position="63"/>
        <end position="82"/>
    </location>
</feature>
<gene>
    <name evidence="2" type="ORF">CO054_03235</name>
</gene>
<evidence type="ECO:0000313" key="2">
    <source>
        <dbReference type="EMBL" id="PJC27868.1"/>
    </source>
</evidence>